<keyword evidence="2" id="KW-0812">Transmembrane</keyword>
<feature type="compositionally biased region" description="Low complexity" evidence="1">
    <location>
        <begin position="126"/>
        <end position="142"/>
    </location>
</feature>
<dbReference type="Proteomes" id="UP000623687">
    <property type="component" value="Unassembled WGS sequence"/>
</dbReference>
<gene>
    <name evidence="3" type="ORF">PC9H_002952</name>
</gene>
<organism evidence="3 4">
    <name type="scientific">Pleurotus ostreatus</name>
    <name type="common">Oyster mushroom</name>
    <name type="synonym">White-rot fungus</name>
    <dbReference type="NCBI Taxonomy" id="5322"/>
    <lineage>
        <taxon>Eukaryota</taxon>
        <taxon>Fungi</taxon>
        <taxon>Dikarya</taxon>
        <taxon>Basidiomycota</taxon>
        <taxon>Agaricomycotina</taxon>
        <taxon>Agaricomycetes</taxon>
        <taxon>Agaricomycetidae</taxon>
        <taxon>Agaricales</taxon>
        <taxon>Pleurotineae</taxon>
        <taxon>Pleurotaceae</taxon>
        <taxon>Pleurotus</taxon>
    </lineage>
</organism>
<evidence type="ECO:0000313" key="3">
    <source>
        <dbReference type="EMBL" id="KAF7436126.1"/>
    </source>
</evidence>
<keyword evidence="2" id="KW-1133">Transmembrane helix</keyword>
<accession>A0A8H7A1L2</accession>
<keyword evidence="4" id="KW-1185">Reference proteome</keyword>
<dbReference type="AlphaFoldDB" id="A0A8H7A1L2"/>
<dbReference type="RefSeq" id="XP_036634025.1">
    <property type="nucleotide sequence ID" value="XM_036772552.1"/>
</dbReference>
<evidence type="ECO:0000256" key="1">
    <source>
        <dbReference type="SAM" id="MobiDB-lite"/>
    </source>
</evidence>
<dbReference type="OrthoDB" id="2919132at2759"/>
<proteinExistence type="predicted"/>
<reference evidence="3" key="1">
    <citation type="submission" date="2019-07" db="EMBL/GenBank/DDBJ databases">
        <authorList>
            <person name="Palmer J.M."/>
        </authorList>
    </citation>
    <scope>NUCLEOTIDE SEQUENCE</scope>
    <source>
        <strain evidence="3">PC9</strain>
    </source>
</reference>
<dbReference type="VEuPathDB" id="FungiDB:PC9H_002952"/>
<evidence type="ECO:0000313" key="4">
    <source>
        <dbReference type="Proteomes" id="UP000623687"/>
    </source>
</evidence>
<feature type="transmembrane region" description="Helical" evidence="2">
    <location>
        <begin position="228"/>
        <end position="245"/>
    </location>
</feature>
<sequence length="423" mass="46471">MDNQGVGKVVNATAAHVAALTSGIEASTEVAIMCIGGRSFGQLLVYTSTFDLESRYAGMKKAFGDDMEILTTTGSSPPQDLQAADYDKLISNAEAAHASSRAASSVVAPPPATSIQVPSPAAAPGNATLSTSNPASSATSSNGVPAISTAGAGSPTHTYPPPTPTAPQADEPSPIDEPNPYLSVHANFPIIKWGRSVHHPSLTIIYTIFALGSMLGLLVLKWYKGGSWLFEIIYLVSFLVVNLYTMTMLDVRREICYIEVSRNNVSAGMRGTWDGLKAVAKTMPDAKDEALQYLRRGFVCHQGETILVPVMAVMTRVEDAPASWWILLNELRAPIVQIGLYLLPDDNINWIVIYGIAAYVQARMQRAVAERYIQDAKTRRIFWFRKLRAHVFPVHEKSFYLDCRLFSGWTMDPFRERKRGWRW</sequence>
<feature type="transmembrane region" description="Helical" evidence="2">
    <location>
        <begin position="202"/>
        <end position="222"/>
    </location>
</feature>
<dbReference type="GeneID" id="59372770"/>
<feature type="region of interest" description="Disordered" evidence="1">
    <location>
        <begin position="101"/>
        <end position="178"/>
    </location>
</feature>
<evidence type="ECO:0000256" key="2">
    <source>
        <dbReference type="SAM" id="Phobius"/>
    </source>
</evidence>
<dbReference type="EMBL" id="JACETU010000002">
    <property type="protein sequence ID" value="KAF7436126.1"/>
    <property type="molecule type" value="Genomic_DNA"/>
</dbReference>
<keyword evidence="2" id="KW-0472">Membrane</keyword>
<comment type="caution">
    <text evidence="3">The sequence shown here is derived from an EMBL/GenBank/DDBJ whole genome shotgun (WGS) entry which is preliminary data.</text>
</comment>
<protein>
    <submittedName>
        <fullName evidence="3">Uncharacterized protein</fullName>
    </submittedName>
</protein>
<name>A0A8H7A1L2_PLEOS</name>